<feature type="transmembrane region" description="Helical" evidence="6">
    <location>
        <begin position="311"/>
        <end position="328"/>
    </location>
</feature>
<dbReference type="InterPro" id="IPR025405">
    <property type="entry name" value="DUF4131"/>
</dbReference>
<evidence type="ECO:0000256" key="6">
    <source>
        <dbReference type="SAM" id="Phobius"/>
    </source>
</evidence>
<keyword evidence="10" id="KW-1185">Reference proteome</keyword>
<feature type="domain" description="DUF4131" evidence="8">
    <location>
        <begin position="37"/>
        <end position="184"/>
    </location>
</feature>
<comment type="subcellular location">
    <subcellularLocation>
        <location evidence="1">Cell membrane</location>
        <topology evidence="1">Multi-pass membrane protein</topology>
    </subcellularLocation>
</comment>
<dbReference type="NCBIfam" id="TIGR00360">
    <property type="entry name" value="ComEC_N-term"/>
    <property type="match status" value="1"/>
</dbReference>
<sequence>MRAGIRLGSERGRLFLFLPVAAGAGILIYFDLTREPPVWLSVAMAGGALVLLVALWRQVAARGVAALILAATLGFGRAQLQTLAMPPLLAVPHHGVTITGRVVAVDLLPTGRRISIASPRLNGSAPAARAVRVKLRRGDDVAVEAGDTVRLRALLYGASRPAYPGGWNFARDQFFSGLGAVGFAISPLDVTARASPSWFSALRQLREAIAARILADLPIDTGSIAATLLTGFEDAIPPAERQVFITAGLAHILAVAGLHIGIVMGTLYALTRFLAGFSEYLLLRVPAKIVASLVAFLGGVAYAALTGFHVPIVRSLAMAALVLAGVIAGRRALSLRGLALAALALMLLEPQAVPGPSFQMSFSAVLALIAGYEAMGRRFAMGGEGHGRKLLRHVAALAFTSFLAGGASMPFAAYHFQQIEPYYVLANLVAVPLTALVVLPLGMAALVLMPLHLERLTLIPMGWGIGIILRVARFVAGLPHALIEISPSPGYAVALVAIGLALLGLLRSGARVSGLVPVVLGLVAMTLGRPPDVLVSPTANLIGVRDAGVVRIVQAGRVDKFTLDQWRPVWAGMTSKVGRIGDVCDGGRCLAAQGRVLILADRDAAHAGCGDAVIVISPRPLRGACRKPGRVVIDRFTVWRDGAVAVRLTKRGAMIRTDRTVQGDRPWVPPWPRRWHRR</sequence>
<feature type="transmembrane region" description="Helical" evidence="6">
    <location>
        <begin position="12"/>
        <end position="32"/>
    </location>
</feature>
<feature type="transmembrane region" description="Helical" evidence="6">
    <location>
        <begin position="488"/>
        <end position="506"/>
    </location>
</feature>
<dbReference type="AlphaFoldDB" id="A0AAW9DMT2"/>
<dbReference type="InterPro" id="IPR004477">
    <property type="entry name" value="ComEC_N"/>
</dbReference>
<feature type="domain" description="ComEC/Rec2-related protein" evidence="7">
    <location>
        <begin position="228"/>
        <end position="506"/>
    </location>
</feature>
<evidence type="ECO:0000259" key="7">
    <source>
        <dbReference type="Pfam" id="PF03772"/>
    </source>
</evidence>
<keyword evidence="3 6" id="KW-0812">Transmembrane</keyword>
<feature type="transmembrane region" description="Helical" evidence="6">
    <location>
        <begin position="396"/>
        <end position="416"/>
    </location>
</feature>
<feature type="transmembrane region" description="Helical" evidence="6">
    <location>
        <begin position="281"/>
        <end position="305"/>
    </location>
</feature>
<dbReference type="Pfam" id="PF13567">
    <property type="entry name" value="DUF4131"/>
    <property type="match status" value="1"/>
</dbReference>
<keyword evidence="4 6" id="KW-1133">Transmembrane helix</keyword>
<evidence type="ECO:0000256" key="1">
    <source>
        <dbReference type="ARBA" id="ARBA00004651"/>
    </source>
</evidence>
<comment type="caution">
    <text evidence="9">The sequence shown here is derived from an EMBL/GenBank/DDBJ whole genome shotgun (WGS) entry which is preliminary data.</text>
</comment>
<dbReference type="EMBL" id="JAWXYB010000018">
    <property type="protein sequence ID" value="MDX5930356.1"/>
    <property type="molecule type" value="Genomic_DNA"/>
</dbReference>
<evidence type="ECO:0000256" key="3">
    <source>
        <dbReference type="ARBA" id="ARBA00022692"/>
    </source>
</evidence>
<dbReference type="GO" id="GO:0005886">
    <property type="term" value="C:plasma membrane"/>
    <property type="evidence" value="ECO:0007669"/>
    <property type="project" value="UniProtKB-SubCell"/>
</dbReference>
<feature type="transmembrane region" description="Helical" evidence="6">
    <location>
        <begin position="244"/>
        <end position="269"/>
    </location>
</feature>
<reference evidence="9 10" key="1">
    <citation type="submission" date="2023-11" db="EMBL/GenBank/DDBJ databases">
        <title>MicrobeMod: A computational toolkit for identifying prokaryotic methylation and restriction-modification with nanopore sequencing.</title>
        <authorList>
            <person name="Crits-Christoph A."/>
            <person name="Kang S.C."/>
            <person name="Lee H."/>
            <person name="Ostrov N."/>
        </authorList>
    </citation>
    <scope>NUCLEOTIDE SEQUENCE [LARGE SCALE GENOMIC DNA]</scope>
    <source>
        <strain evidence="9 10">DSMZ 700</strain>
    </source>
</reference>
<feature type="transmembrane region" description="Helical" evidence="6">
    <location>
        <begin position="422"/>
        <end position="449"/>
    </location>
</feature>
<dbReference type="Pfam" id="PF03772">
    <property type="entry name" value="Competence"/>
    <property type="match status" value="1"/>
</dbReference>
<dbReference type="PANTHER" id="PTHR30619">
    <property type="entry name" value="DNA INTERNALIZATION/COMPETENCE PROTEIN COMEC/REC2"/>
    <property type="match status" value="1"/>
</dbReference>
<keyword evidence="2" id="KW-1003">Cell membrane</keyword>
<evidence type="ECO:0000256" key="4">
    <source>
        <dbReference type="ARBA" id="ARBA00022989"/>
    </source>
</evidence>
<feature type="transmembrane region" description="Helical" evidence="6">
    <location>
        <begin position="38"/>
        <end position="56"/>
    </location>
</feature>
<evidence type="ECO:0000256" key="5">
    <source>
        <dbReference type="ARBA" id="ARBA00023136"/>
    </source>
</evidence>
<evidence type="ECO:0000313" key="10">
    <source>
        <dbReference type="Proteomes" id="UP001279553"/>
    </source>
</evidence>
<proteinExistence type="predicted"/>
<evidence type="ECO:0000256" key="2">
    <source>
        <dbReference type="ARBA" id="ARBA00022475"/>
    </source>
</evidence>
<organism evidence="9 10">
    <name type="scientific">Acidiphilium acidophilum</name>
    <name type="common">Thiobacillus acidophilus</name>
    <dbReference type="NCBI Taxonomy" id="76588"/>
    <lineage>
        <taxon>Bacteria</taxon>
        <taxon>Pseudomonadati</taxon>
        <taxon>Pseudomonadota</taxon>
        <taxon>Alphaproteobacteria</taxon>
        <taxon>Acetobacterales</taxon>
        <taxon>Acidocellaceae</taxon>
        <taxon>Acidiphilium</taxon>
    </lineage>
</organism>
<evidence type="ECO:0000259" key="8">
    <source>
        <dbReference type="Pfam" id="PF13567"/>
    </source>
</evidence>
<feature type="transmembrane region" description="Helical" evidence="6">
    <location>
        <begin position="358"/>
        <end position="375"/>
    </location>
</feature>
<protein>
    <submittedName>
        <fullName evidence="9">ComEC/Rec2 family competence protein</fullName>
    </submittedName>
</protein>
<evidence type="ECO:0000313" key="9">
    <source>
        <dbReference type="EMBL" id="MDX5930356.1"/>
    </source>
</evidence>
<dbReference type="Proteomes" id="UP001279553">
    <property type="component" value="Unassembled WGS sequence"/>
</dbReference>
<gene>
    <name evidence="9" type="ORF">SIL87_06225</name>
</gene>
<keyword evidence="5 6" id="KW-0472">Membrane</keyword>
<name>A0AAW9DMT2_ACIAO</name>
<feature type="transmembrane region" description="Helical" evidence="6">
    <location>
        <begin position="456"/>
        <end position="476"/>
    </location>
</feature>
<accession>A0AAW9DMT2</accession>
<dbReference type="InterPro" id="IPR052159">
    <property type="entry name" value="Competence_DNA_uptake"/>
</dbReference>
<dbReference type="PANTHER" id="PTHR30619:SF1">
    <property type="entry name" value="RECOMBINATION PROTEIN 2"/>
    <property type="match status" value="1"/>
</dbReference>